<protein>
    <recommendedName>
        <fullName evidence="3">DUF2336 domain-containing protein</fullName>
    </recommendedName>
</protein>
<evidence type="ECO:0008006" key="3">
    <source>
        <dbReference type="Google" id="ProtNLM"/>
    </source>
</evidence>
<dbReference type="RefSeq" id="WP_257717769.1">
    <property type="nucleotide sequence ID" value="NZ_JANJOU010000018.1"/>
</dbReference>
<proteinExistence type="predicted"/>
<gene>
    <name evidence="1" type="ORF">NRP21_18820</name>
</gene>
<evidence type="ECO:0000313" key="2">
    <source>
        <dbReference type="Proteomes" id="UP001524642"/>
    </source>
</evidence>
<comment type="caution">
    <text evidence="1">The sequence shown here is derived from an EMBL/GenBank/DDBJ whole genome shotgun (WGS) entry which is preliminary data.</text>
</comment>
<dbReference type="EMBL" id="JANJOU010000018">
    <property type="protein sequence ID" value="MCR0984112.1"/>
    <property type="molecule type" value="Genomic_DNA"/>
</dbReference>
<dbReference type="Pfam" id="PF23130">
    <property type="entry name" value="IcmW"/>
    <property type="match status" value="1"/>
</dbReference>
<keyword evidence="2" id="KW-1185">Reference proteome</keyword>
<organism evidence="1 2">
    <name type="scientific">Roseomonas populi</name>
    <dbReference type="NCBI Taxonomy" id="3121582"/>
    <lineage>
        <taxon>Bacteria</taxon>
        <taxon>Pseudomonadati</taxon>
        <taxon>Pseudomonadota</taxon>
        <taxon>Alphaproteobacteria</taxon>
        <taxon>Acetobacterales</taxon>
        <taxon>Roseomonadaceae</taxon>
        <taxon>Roseomonas</taxon>
    </lineage>
</organism>
<dbReference type="InterPro" id="IPR057079">
    <property type="entry name" value="IcmW-like"/>
</dbReference>
<dbReference type="Proteomes" id="UP001524642">
    <property type="component" value="Unassembled WGS sequence"/>
</dbReference>
<sequence length="152" mass="16482">MPDLERSSVLDWLRQTEPRIAARVASPIRSIEDAQEVRALLMDLGLALDAGSPDRVGRGLAKDDARVAREIIAQLGVARMLRLLEWIDGATAPEAAAILRTALLQDDTSEAGRALRSTLDVLHRQDLLARIFAPDRLEALIGASTEPAKEAA</sequence>
<name>A0ABT1X7M1_9PROT</name>
<evidence type="ECO:0000313" key="1">
    <source>
        <dbReference type="EMBL" id="MCR0984112.1"/>
    </source>
</evidence>
<accession>A0ABT1X7M1</accession>
<reference evidence="1 2" key="1">
    <citation type="submission" date="2022-06" db="EMBL/GenBank/DDBJ databases">
        <title>Roseomonas CN29.</title>
        <authorList>
            <person name="Cheng Y."/>
            <person name="He X."/>
        </authorList>
    </citation>
    <scope>NUCLEOTIDE SEQUENCE [LARGE SCALE GENOMIC DNA]</scope>
    <source>
        <strain evidence="1 2">CN29</strain>
    </source>
</reference>